<accession>A0A450S0K7</accession>
<proteinExistence type="predicted"/>
<dbReference type="EMBL" id="CAADEX010000009">
    <property type="protein sequence ID" value="VFJ45132.1"/>
    <property type="molecule type" value="Genomic_DNA"/>
</dbReference>
<gene>
    <name evidence="1" type="ORF">BECKDK2373B_GA0170837_10094</name>
</gene>
<name>A0A450S0K7_9GAMM</name>
<reference evidence="1" key="1">
    <citation type="submission" date="2019-02" db="EMBL/GenBank/DDBJ databases">
        <authorList>
            <person name="Gruber-Vodicka R. H."/>
            <person name="Seah K. B. B."/>
        </authorList>
    </citation>
    <scope>NUCLEOTIDE SEQUENCE</scope>
    <source>
        <strain evidence="1">BECK_DK47</strain>
    </source>
</reference>
<organism evidence="1">
    <name type="scientific">Candidatus Kentrum sp. DK</name>
    <dbReference type="NCBI Taxonomy" id="2126562"/>
    <lineage>
        <taxon>Bacteria</taxon>
        <taxon>Pseudomonadati</taxon>
        <taxon>Pseudomonadota</taxon>
        <taxon>Gammaproteobacteria</taxon>
        <taxon>Candidatus Kentrum</taxon>
    </lineage>
</organism>
<protein>
    <submittedName>
        <fullName evidence="1">Uncharacterized protein</fullName>
    </submittedName>
</protein>
<evidence type="ECO:0000313" key="1">
    <source>
        <dbReference type="EMBL" id="VFJ45132.1"/>
    </source>
</evidence>
<dbReference type="AlphaFoldDB" id="A0A450S0K7"/>
<sequence>MTEICHFERSEKSLSRSEARDLCFLGVMESFQMTVFVKSHKKNAPRGGAFLMAFSRKDQCLPFSALARPSHISLASPNSMEQLSR</sequence>